<dbReference type="RefSeq" id="WP_015759577.1">
    <property type="nucleotide sequence ID" value="NC_013216.1"/>
</dbReference>
<keyword evidence="3" id="KW-1185">Reference proteome</keyword>
<protein>
    <recommendedName>
        <fullName evidence="1">YqzN/YkzM domain-containing protein</fullName>
    </recommendedName>
</protein>
<dbReference type="EMBL" id="CP001720">
    <property type="protein sequence ID" value="ACV64907.1"/>
    <property type="molecule type" value="Genomic_DNA"/>
</dbReference>
<gene>
    <name evidence="2" type="ordered locus">Dtox_4240</name>
</gene>
<reference evidence="2 3" key="1">
    <citation type="journal article" date="2009" name="Stand. Genomic Sci.">
        <title>Complete genome sequence of Desulfotomaculum acetoxidans type strain (5575).</title>
        <authorList>
            <person name="Spring S."/>
            <person name="Lapidus A."/>
            <person name="Schroder M."/>
            <person name="Gleim D."/>
            <person name="Sims D."/>
            <person name="Meincke L."/>
            <person name="Glavina Del Rio T."/>
            <person name="Tice H."/>
            <person name="Copeland A."/>
            <person name="Cheng J.F."/>
            <person name="Lucas S."/>
            <person name="Chen F."/>
            <person name="Nolan M."/>
            <person name="Bruce D."/>
            <person name="Goodwin L."/>
            <person name="Pitluck S."/>
            <person name="Ivanova N."/>
            <person name="Mavromatis K."/>
            <person name="Mikhailova N."/>
            <person name="Pati A."/>
            <person name="Chen A."/>
            <person name="Palaniappan K."/>
            <person name="Land M."/>
            <person name="Hauser L."/>
            <person name="Chang Y.J."/>
            <person name="Jeffries C.D."/>
            <person name="Chain P."/>
            <person name="Saunders E."/>
            <person name="Brettin T."/>
            <person name="Detter J.C."/>
            <person name="Goker M."/>
            <person name="Bristow J."/>
            <person name="Eisen J.A."/>
            <person name="Markowitz V."/>
            <person name="Hugenholtz P."/>
            <person name="Kyrpides N.C."/>
            <person name="Klenk H.P."/>
            <person name="Han C."/>
        </authorList>
    </citation>
    <scope>NUCLEOTIDE SEQUENCE [LARGE SCALE GENOMIC DNA]</scope>
    <source>
        <strain evidence="3">ATCC 49208 / DSM 771 / VKM B-1644</strain>
    </source>
</reference>
<dbReference type="Pfam" id="PF26160">
    <property type="entry name" value="YqzN_YkzM"/>
    <property type="match status" value="1"/>
</dbReference>
<accession>C8VZG2</accession>
<dbReference type="HOGENOM" id="CLU_203234_0_0_9"/>
<dbReference type="OrthoDB" id="2660541at2"/>
<dbReference type="STRING" id="485916.Dtox_4240"/>
<dbReference type="KEGG" id="dae:Dtox_4240"/>
<evidence type="ECO:0000259" key="1">
    <source>
        <dbReference type="Pfam" id="PF26160"/>
    </source>
</evidence>
<dbReference type="eggNOG" id="ENOG5033HZG">
    <property type="taxonomic scope" value="Bacteria"/>
</dbReference>
<dbReference type="AlphaFoldDB" id="C8VZG2"/>
<name>C8VZG2_DESAS</name>
<organism evidence="2 3">
    <name type="scientific">Desulfofarcimen acetoxidans (strain ATCC 49208 / DSM 771 / KCTC 5769 / VKM B-1644 / 5575)</name>
    <name type="common">Desulfotomaculum acetoxidans</name>
    <dbReference type="NCBI Taxonomy" id="485916"/>
    <lineage>
        <taxon>Bacteria</taxon>
        <taxon>Bacillati</taxon>
        <taxon>Bacillota</taxon>
        <taxon>Clostridia</taxon>
        <taxon>Eubacteriales</taxon>
        <taxon>Peptococcaceae</taxon>
        <taxon>Desulfofarcimen</taxon>
    </lineage>
</organism>
<evidence type="ECO:0000313" key="3">
    <source>
        <dbReference type="Proteomes" id="UP000002217"/>
    </source>
</evidence>
<dbReference type="InterPro" id="IPR058869">
    <property type="entry name" value="YqzN_YkzM"/>
</dbReference>
<feature type="domain" description="YqzN/YkzM" evidence="1">
    <location>
        <begin position="18"/>
        <end position="68"/>
    </location>
</feature>
<proteinExistence type="predicted"/>
<dbReference type="Proteomes" id="UP000002217">
    <property type="component" value="Chromosome"/>
</dbReference>
<evidence type="ECO:0000313" key="2">
    <source>
        <dbReference type="EMBL" id="ACV64907.1"/>
    </source>
</evidence>
<sequence>MFESKEEIISAEKVQPQEDKYPRDELMANAMTIFGVMPEVVAGALHGNAAEELTVAEVQDAINNFLIRSVR</sequence>